<dbReference type="PANTHER" id="PTHR38121">
    <property type="entry name" value="GH16 DOMAIN-CONTAINING PROTEIN"/>
    <property type="match status" value="1"/>
</dbReference>
<dbReference type="CDD" id="cd00413">
    <property type="entry name" value="Glyco_hydrolase_16"/>
    <property type="match status" value="1"/>
</dbReference>
<dbReference type="PANTHER" id="PTHR38121:SF5">
    <property type="entry name" value="GH16 DOMAIN-CONTAINING PROTEIN"/>
    <property type="match status" value="1"/>
</dbReference>
<dbReference type="EnsemblFungi" id="EJT69281">
    <property type="protein sequence ID" value="EJT69281"/>
    <property type="gene ID" value="GGTG_12900"/>
</dbReference>
<dbReference type="AlphaFoldDB" id="J3PHC1"/>
<keyword evidence="5" id="KW-1185">Reference proteome</keyword>
<evidence type="ECO:0000313" key="4">
    <source>
        <dbReference type="EnsemblFungi" id="EJT69281"/>
    </source>
</evidence>
<dbReference type="InterPro" id="IPR013320">
    <property type="entry name" value="ConA-like_dom_sf"/>
</dbReference>
<dbReference type="eggNOG" id="ENOG502QWBR">
    <property type="taxonomic scope" value="Eukaryota"/>
</dbReference>
<organism evidence="3">
    <name type="scientific">Gaeumannomyces tritici (strain R3-111a-1)</name>
    <name type="common">Wheat and barley take-all root rot fungus</name>
    <name type="synonym">Gaeumannomyces graminis var. tritici</name>
    <dbReference type="NCBI Taxonomy" id="644352"/>
    <lineage>
        <taxon>Eukaryota</taxon>
        <taxon>Fungi</taxon>
        <taxon>Dikarya</taxon>
        <taxon>Ascomycota</taxon>
        <taxon>Pezizomycotina</taxon>
        <taxon>Sordariomycetes</taxon>
        <taxon>Sordariomycetidae</taxon>
        <taxon>Magnaporthales</taxon>
        <taxon>Magnaporthaceae</taxon>
        <taxon>Gaeumannomyces</taxon>
    </lineage>
</organism>
<dbReference type="SUPFAM" id="SSF49899">
    <property type="entry name" value="Concanavalin A-like lectins/glucanases"/>
    <property type="match status" value="1"/>
</dbReference>
<name>J3PHC1_GAET3</name>
<dbReference type="PROSITE" id="PS51762">
    <property type="entry name" value="GH16_2"/>
    <property type="match status" value="1"/>
</dbReference>
<feature type="domain" description="GH16" evidence="2">
    <location>
        <begin position="55"/>
        <end position="317"/>
    </location>
</feature>
<dbReference type="Gene3D" id="2.60.120.200">
    <property type="match status" value="1"/>
</dbReference>
<dbReference type="HOGENOM" id="CLU_040566_0_0_1"/>
<dbReference type="RefSeq" id="XP_009229066.1">
    <property type="nucleotide sequence ID" value="XM_009230802.1"/>
</dbReference>
<dbReference type="GO" id="GO:0004553">
    <property type="term" value="F:hydrolase activity, hydrolyzing O-glycosyl compounds"/>
    <property type="evidence" value="ECO:0007669"/>
    <property type="project" value="InterPro"/>
</dbReference>
<sequence length="402" mass="42736">MLVTMATFWGGFRTSEAAPSRAWPRIRLASVAALWLLLLLLGAPARADCECGYAARVGNDTEPQLFTDLLETDFSRVGDMSLVSTDWTRQAFNVTRERARGRHGEMFAVANARANPDRDPAARTGVGLNGGRAAGLELVVGSARVDGMVPVAEVDSARMDLLWGTYRVGMKLTGVPGTCAAFFWYHNDTQEIDMEFLTREFNASSGTFPVNLVLQSRAAVEAGYDAQATGNFRKVNLPFDPTADFHEYRIDFLEGRVVFYADGQVLAEMGGAAVPDRGGHLILQHWSNGNPLWSGGPPPRDAVLTVSYVRAYFNSSAPAPARQGDRAGRCADVGAPGAVCQIPSAPDVRNPVFFTAVGNMTNNQTVSGDPGPAGGQSGSPRVVSSVGLVVVVAASALAVLGL</sequence>
<dbReference type="OrthoDB" id="25131at2759"/>
<evidence type="ECO:0000313" key="3">
    <source>
        <dbReference type="EMBL" id="EJT69281.1"/>
    </source>
</evidence>
<reference evidence="4" key="5">
    <citation type="submission" date="2018-04" db="UniProtKB">
        <authorList>
            <consortium name="EnsemblFungi"/>
        </authorList>
    </citation>
    <scope>IDENTIFICATION</scope>
    <source>
        <strain evidence="4">R3-111a-1</strain>
    </source>
</reference>
<reference evidence="5" key="1">
    <citation type="submission" date="2010-07" db="EMBL/GenBank/DDBJ databases">
        <title>The genome sequence of Gaeumannomyces graminis var. tritici strain R3-111a-1.</title>
        <authorList>
            <consortium name="The Broad Institute Genome Sequencing Platform"/>
            <person name="Ma L.-J."/>
            <person name="Dead R."/>
            <person name="Young S."/>
            <person name="Zeng Q."/>
            <person name="Koehrsen M."/>
            <person name="Alvarado L."/>
            <person name="Berlin A."/>
            <person name="Chapman S.B."/>
            <person name="Chen Z."/>
            <person name="Freedman E."/>
            <person name="Gellesch M."/>
            <person name="Goldberg J."/>
            <person name="Griggs A."/>
            <person name="Gujja S."/>
            <person name="Heilman E.R."/>
            <person name="Heiman D."/>
            <person name="Hepburn T."/>
            <person name="Howarth C."/>
            <person name="Jen D."/>
            <person name="Larson L."/>
            <person name="Mehta T."/>
            <person name="Neiman D."/>
            <person name="Pearson M."/>
            <person name="Roberts A."/>
            <person name="Saif S."/>
            <person name="Shea T."/>
            <person name="Shenoy N."/>
            <person name="Sisk P."/>
            <person name="Stolte C."/>
            <person name="Sykes S."/>
            <person name="Walk T."/>
            <person name="White J."/>
            <person name="Yandava C."/>
            <person name="Haas B."/>
            <person name="Nusbaum C."/>
            <person name="Birren B."/>
        </authorList>
    </citation>
    <scope>NUCLEOTIDE SEQUENCE [LARGE SCALE GENOMIC DNA]</scope>
    <source>
        <strain evidence="5">R3-111a-1</strain>
    </source>
</reference>
<dbReference type="InterPro" id="IPR000757">
    <property type="entry name" value="Beta-glucanase-like"/>
</dbReference>
<dbReference type="EMBL" id="GL385404">
    <property type="protein sequence ID" value="EJT69281.1"/>
    <property type="molecule type" value="Genomic_DNA"/>
</dbReference>
<keyword evidence="1" id="KW-0732">Signal</keyword>
<dbReference type="Proteomes" id="UP000006039">
    <property type="component" value="Unassembled WGS sequence"/>
</dbReference>
<reference evidence="3" key="2">
    <citation type="submission" date="2010-07" db="EMBL/GenBank/DDBJ databases">
        <authorList>
            <consortium name="The Broad Institute Genome Sequencing Platform"/>
            <consortium name="Broad Institute Genome Sequencing Center for Infectious Disease"/>
            <person name="Ma L.-J."/>
            <person name="Dead R."/>
            <person name="Young S."/>
            <person name="Zeng Q."/>
            <person name="Koehrsen M."/>
            <person name="Alvarado L."/>
            <person name="Berlin A."/>
            <person name="Chapman S.B."/>
            <person name="Chen Z."/>
            <person name="Freedman E."/>
            <person name="Gellesch M."/>
            <person name="Goldberg J."/>
            <person name="Griggs A."/>
            <person name="Gujja S."/>
            <person name="Heilman E.R."/>
            <person name="Heiman D."/>
            <person name="Hepburn T."/>
            <person name="Howarth C."/>
            <person name="Jen D."/>
            <person name="Larson L."/>
            <person name="Mehta T."/>
            <person name="Neiman D."/>
            <person name="Pearson M."/>
            <person name="Roberts A."/>
            <person name="Saif S."/>
            <person name="Shea T."/>
            <person name="Shenoy N."/>
            <person name="Sisk P."/>
            <person name="Stolte C."/>
            <person name="Sykes S."/>
            <person name="Walk T."/>
            <person name="White J."/>
            <person name="Yandava C."/>
            <person name="Haas B."/>
            <person name="Nusbaum C."/>
            <person name="Birren B."/>
        </authorList>
    </citation>
    <scope>NUCLEOTIDE SEQUENCE</scope>
    <source>
        <strain evidence="3">R3-111a-1</strain>
    </source>
</reference>
<protein>
    <recommendedName>
        <fullName evidence="2">GH16 domain-containing protein</fullName>
    </recommendedName>
</protein>
<dbReference type="GeneID" id="20353358"/>
<feature type="chain" id="PRO_5015095361" description="GH16 domain-containing protein" evidence="1">
    <location>
        <begin position="48"/>
        <end position="402"/>
    </location>
</feature>
<reference evidence="4" key="4">
    <citation type="journal article" date="2015" name="G3 (Bethesda)">
        <title>Genome sequences of three phytopathogenic species of the Magnaporthaceae family of fungi.</title>
        <authorList>
            <person name="Okagaki L.H."/>
            <person name="Nunes C.C."/>
            <person name="Sailsbery J."/>
            <person name="Clay B."/>
            <person name="Brown D."/>
            <person name="John T."/>
            <person name="Oh Y."/>
            <person name="Young N."/>
            <person name="Fitzgerald M."/>
            <person name="Haas B.J."/>
            <person name="Zeng Q."/>
            <person name="Young S."/>
            <person name="Adiconis X."/>
            <person name="Fan L."/>
            <person name="Levin J.Z."/>
            <person name="Mitchell T.K."/>
            <person name="Okubara P.A."/>
            <person name="Farman M.L."/>
            <person name="Kohn L.M."/>
            <person name="Birren B."/>
            <person name="Ma L.-J."/>
            <person name="Dean R.A."/>
        </authorList>
    </citation>
    <scope>NUCLEOTIDE SEQUENCE</scope>
    <source>
        <strain evidence="4">R3-111a-1</strain>
    </source>
</reference>
<dbReference type="Pfam" id="PF00722">
    <property type="entry name" value="Glyco_hydro_16"/>
    <property type="match status" value="1"/>
</dbReference>
<evidence type="ECO:0000313" key="5">
    <source>
        <dbReference type="Proteomes" id="UP000006039"/>
    </source>
</evidence>
<proteinExistence type="predicted"/>
<reference evidence="3" key="3">
    <citation type="submission" date="2010-09" db="EMBL/GenBank/DDBJ databases">
        <title>Annotation of Gaeumannomyces graminis var. tritici R3-111a-1.</title>
        <authorList>
            <consortium name="The Broad Institute Genome Sequencing Platform"/>
            <person name="Ma L.-J."/>
            <person name="Dead R."/>
            <person name="Young S.K."/>
            <person name="Zeng Q."/>
            <person name="Gargeya S."/>
            <person name="Fitzgerald M."/>
            <person name="Haas B."/>
            <person name="Abouelleil A."/>
            <person name="Alvarado L."/>
            <person name="Arachchi H.M."/>
            <person name="Berlin A."/>
            <person name="Brown A."/>
            <person name="Chapman S.B."/>
            <person name="Chen Z."/>
            <person name="Dunbar C."/>
            <person name="Freedman E."/>
            <person name="Gearin G."/>
            <person name="Gellesch M."/>
            <person name="Goldberg J."/>
            <person name="Griggs A."/>
            <person name="Gujja S."/>
            <person name="Heiman D."/>
            <person name="Howarth C."/>
            <person name="Larson L."/>
            <person name="Lui A."/>
            <person name="MacDonald P.J.P."/>
            <person name="Mehta T."/>
            <person name="Montmayeur A."/>
            <person name="Murphy C."/>
            <person name="Neiman D."/>
            <person name="Pearson M."/>
            <person name="Priest M."/>
            <person name="Roberts A."/>
            <person name="Saif S."/>
            <person name="Shea T."/>
            <person name="Shenoy N."/>
            <person name="Sisk P."/>
            <person name="Stolte C."/>
            <person name="Sykes S."/>
            <person name="Yandava C."/>
            <person name="Wortman J."/>
            <person name="Nusbaum C."/>
            <person name="Birren B."/>
        </authorList>
    </citation>
    <scope>NUCLEOTIDE SEQUENCE</scope>
    <source>
        <strain evidence="3">R3-111a-1</strain>
    </source>
</reference>
<dbReference type="VEuPathDB" id="FungiDB:GGTG_12900"/>
<dbReference type="GO" id="GO:0005975">
    <property type="term" value="P:carbohydrate metabolic process"/>
    <property type="evidence" value="ECO:0007669"/>
    <property type="project" value="InterPro"/>
</dbReference>
<gene>
    <name evidence="4" type="primary">20353358</name>
    <name evidence="3" type="ORF">GGTG_12900</name>
</gene>
<evidence type="ECO:0000256" key="1">
    <source>
        <dbReference type="SAM" id="SignalP"/>
    </source>
</evidence>
<dbReference type="STRING" id="644352.J3PHC1"/>
<feature type="signal peptide" evidence="1">
    <location>
        <begin position="1"/>
        <end position="47"/>
    </location>
</feature>
<accession>J3PHC1</accession>
<evidence type="ECO:0000259" key="2">
    <source>
        <dbReference type="PROSITE" id="PS51762"/>
    </source>
</evidence>